<evidence type="ECO:0000259" key="1">
    <source>
        <dbReference type="Pfam" id="PF21688"/>
    </source>
</evidence>
<dbReference type="PANTHER" id="PTHR42842:SF3">
    <property type="entry name" value="FAD_NAD(P)-BINDING OXIDOREDUCTASE FAMILY PROTEIN"/>
    <property type="match status" value="1"/>
</dbReference>
<feature type="domain" description="FAD-dependent protein C-terminal" evidence="1">
    <location>
        <begin position="277"/>
        <end position="473"/>
    </location>
</feature>
<proteinExistence type="predicted"/>
<accession>A0A1F4TNS2</accession>
<dbReference type="EMBL" id="MEUI01000019">
    <property type="protein sequence ID" value="OGC34355.1"/>
    <property type="molecule type" value="Genomic_DNA"/>
</dbReference>
<dbReference type="PANTHER" id="PTHR42842">
    <property type="entry name" value="FAD/NAD(P)-BINDING OXIDOREDUCTASE"/>
    <property type="match status" value="1"/>
</dbReference>
<gene>
    <name evidence="2" type="ORF">A2462_07845</name>
</gene>
<dbReference type="SUPFAM" id="SSF51905">
    <property type="entry name" value="FAD/NAD(P)-binding domain"/>
    <property type="match status" value="1"/>
</dbReference>
<dbReference type="InterPro" id="IPR028348">
    <property type="entry name" value="FAD-binding_protein"/>
</dbReference>
<dbReference type="PIRSF" id="PIRSF038984">
    <property type="entry name" value="FAD_binding_protein"/>
    <property type="match status" value="1"/>
</dbReference>
<name>A0A1F4TNS2_UNCSA</name>
<protein>
    <submittedName>
        <fullName evidence="2">Dehydrogenase</fullName>
    </submittedName>
</protein>
<dbReference type="Gene3D" id="3.50.50.60">
    <property type="entry name" value="FAD/NAD(P)-binding domain"/>
    <property type="match status" value="2"/>
</dbReference>
<comment type="caution">
    <text evidence="2">The sequence shown here is derived from an EMBL/GenBank/DDBJ whole genome shotgun (WGS) entry which is preliminary data.</text>
</comment>
<sequence length="524" mass="57951">MELILNNLKVPIEDDRLSAYQKLITGKLGLSPFNFKVIKILKKSLDARDKSQFYYNLNVLVSVQDSYPNRGNYPVVKNEPVPEQAGKQLKDQPIIIGFGPAGIFAALTFIEQGIKPIVFERGKKIEERHQDIESFIKNKELNPESNIQFGEGGAGAYSDGKLTTRTKETGYVNKVLQTFIRFGAPEEISYINKPHLGTDVLKTIIKNIRAYIIENGGKIYYQSKLTDLIIENNTATGVVINNQDKHSSATIILATGHSARDTYELLHNKGITLEQKAFAVGTRIEHPAELINEMQYGQKYKNFPGLGAATYATTYNNPQTKRGVFSFCMCPGGEVINASSEEGLLTVNGMSNSTRSSQFSNSAIVVNVRPEDFASDHPLAGIEFQRQVEKKSFEAGNKTWLAPAQNLKDFLAENKSNQLITNSNRIGTFSCELKDFLPEFIVTELTNAFSFWQHRLPAFVSDQAILIGVETRTSSPVRICRQENGESLNIKNLYPIGEGSGYAGGITSSAIDGIKVVGKIVLSS</sequence>
<dbReference type="AlphaFoldDB" id="A0A1F4TNS2"/>
<reference evidence="2 3" key="1">
    <citation type="journal article" date="2016" name="Nat. Commun.">
        <title>Thousands of microbial genomes shed light on interconnected biogeochemical processes in an aquifer system.</title>
        <authorList>
            <person name="Anantharaman K."/>
            <person name="Brown C.T."/>
            <person name="Hug L.A."/>
            <person name="Sharon I."/>
            <person name="Castelle C.J."/>
            <person name="Probst A.J."/>
            <person name="Thomas B.C."/>
            <person name="Singh A."/>
            <person name="Wilkins M.J."/>
            <person name="Karaoz U."/>
            <person name="Brodie E.L."/>
            <person name="Williams K.H."/>
            <person name="Hubbard S.S."/>
            <person name="Banfield J.F."/>
        </authorList>
    </citation>
    <scope>NUCLEOTIDE SEQUENCE [LARGE SCALE GENOMIC DNA]</scope>
</reference>
<evidence type="ECO:0000313" key="2">
    <source>
        <dbReference type="EMBL" id="OGC34355.1"/>
    </source>
</evidence>
<dbReference type="Pfam" id="PF21688">
    <property type="entry name" value="FAD-depend_C"/>
    <property type="match status" value="1"/>
</dbReference>
<dbReference type="InterPro" id="IPR036188">
    <property type="entry name" value="FAD/NAD-bd_sf"/>
</dbReference>
<dbReference type="Proteomes" id="UP000177309">
    <property type="component" value="Unassembled WGS sequence"/>
</dbReference>
<organism evidence="2 3">
    <name type="scientific">candidate division WOR-1 bacterium RIFOXYC2_FULL_41_25</name>
    <dbReference type="NCBI Taxonomy" id="1802586"/>
    <lineage>
        <taxon>Bacteria</taxon>
        <taxon>Bacillati</taxon>
        <taxon>Saganbacteria</taxon>
    </lineage>
</organism>
<dbReference type="InterPro" id="IPR049516">
    <property type="entry name" value="FAD-depend_C"/>
</dbReference>
<evidence type="ECO:0000313" key="3">
    <source>
        <dbReference type="Proteomes" id="UP000177309"/>
    </source>
</evidence>
<dbReference type="Gene3D" id="3.30.70.2700">
    <property type="match status" value="1"/>
</dbReference>